<dbReference type="SUPFAM" id="SSF53955">
    <property type="entry name" value="Lysozyme-like"/>
    <property type="match status" value="1"/>
</dbReference>
<feature type="domain" description="Transglycosylase SLT" evidence="2">
    <location>
        <begin position="53"/>
        <end position="115"/>
    </location>
</feature>
<dbReference type="Proteomes" id="UP000809440">
    <property type="component" value="Unassembled WGS sequence"/>
</dbReference>
<dbReference type="EMBL" id="JAFBXF010000006">
    <property type="protein sequence ID" value="MBM2417411.1"/>
    <property type="molecule type" value="Genomic_DNA"/>
</dbReference>
<dbReference type="InterPro" id="IPR023346">
    <property type="entry name" value="Lysozyme-like_dom_sf"/>
</dbReference>
<reference evidence="3 6" key="1">
    <citation type="submission" date="2021-01" db="EMBL/GenBank/DDBJ databases">
        <title>Diatom-associated Roseobacters Show Island Model of Population Structure.</title>
        <authorList>
            <person name="Qu L."/>
            <person name="Feng X."/>
            <person name="Chen Y."/>
            <person name="Li L."/>
            <person name="Wang X."/>
            <person name="Hu Z."/>
            <person name="Wang H."/>
            <person name="Luo H."/>
        </authorList>
    </citation>
    <scope>NUCLEOTIDE SEQUENCE</scope>
    <source>
        <strain evidence="4 6">CC28-63</strain>
        <strain evidence="3">CC28-69</strain>
    </source>
</reference>
<organism evidence="3 5">
    <name type="scientific">Marivita cryptomonadis</name>
    <dbReference type="NCBI Taxonomy" id="505252"/>
    <lineage>
        <taxon>Bacteria</taxon>
        <taxon>Pseudomonadati</taxon>
        <taxon>Pseudomonadota</taxon>
        <taxon>Alphaproteobacteria</taxon>
        <taxon>Rhodobacterales</taxon>
        <taxon>Roseobacteraceae</taxon>
        <taxon>Marivita</taxon>
    </lineage>
</organism>
<protein>
    <submittedName>
        <fullName evidence="3">Transglycosylase SLT domain-containing protein</fullName>
    </submittedName>
</protein>
<gene>
    <name evidence="3" type="ORF">JQX41_10545</name>
    <name evidence="4" type="ORF">JQX48_10550</name>
</gene>
<evidence type="ECO:0000256" key="1">
    <source>
        <dbReference type="ARBA" id="ARBA00009387"/>
    </source>
</evidence>
<comment type="caution">
    <text evidence="3">The sequence shown here is derived from an EMBL/GenBank/DDBJ whole genome shotgun (WGS) entry which is preliminary data.</text>
</comment>
<dbReference type="EMBL" id="JAFBXE010000006">
    <property type="protein sequence ID" value="MBM2412743.1"/>
    <property type="molecule type" value="Genomic_DNA"/>
</dbReference>
<evidence type="ECO:0000313" key="4">
    <source>
        <dbReference type="EMBL" id="MBM2417411.1"/>
    </source>
</evidence>
<dbReference type="Pfam" id="PF01464">
    <property type="entry name" value="SLT"/>
    <property type="match status" value="1"/>
</dbReference>
<evidence type="ECO:0000313" key="5">
    <source>
        <dbReference type="Proteomes" id="UP000755667"/>
    </source>
</evidence>
<dbReference type="Proteomes" id="UP000755667">
    <property type="component" value="Unassembled WGS sequence"/>
</dbReference>
<dbReference type="InterPro" id="IPR008258">
    <property type="entry name" value="Transglycosylase_SLT_dom_1"/>
</dbReference>
<evidence type="ECO:0000313" key="3">
    <source>
        <dbReference type="EMBL" id="MBM2412743.1"/>
    </source>
</evidence>
<keyword evidence="6" id="KW-1185">Reference proteome</keyword>
<sequence length="175" mass="19961">MQTITRLETGRGKTADPWPWTINHAGNGSWFQTEDEARSFVFSRIKRGESNIDIGCFQINYRWHADGFRSLDDMFNPDLNALYAARFLIDLYREFGTWAEAAGAYHSRTPKFAEKYKAKFSKIRNLLPQPDSSAPLKQIQEVASTWGRSGTARPGSLFLSESATNQPFIPFRKSD</sequence>
<comment type="similarity">
    <text evidence="1">Belongs to the virb1 family.</text>
</comment>
<evidence type="ECO:0000313" key="6">
    <source>
        <dbReference type="Proteomes" id="UP000809440"/>
    </source>
</evidence>
<accession>A0A9Q2NV18</accession>
<dbReference type="AlphaFoldDB" id="A0A9Q2NV18"/>
<dbReference type="RefSeq" id="WP_138487792.1">
    <property type="nucleotide sequence ID" value="NZ_JAFBWU010000006.1"/>
</dbReference>
<name>A0A9Q2NV18_9RHOB</name>
<proteinExistence type="inferred from homology"/>
<evidence type="ECO:0000259" key="2">
    <source>
        <dbReference type="Pfam" id="PF01464"/>
    </source>
</evidence>